<accession>A0ABQ5HVB3</accession>
<organism evidence="2 3">
    <name type="scientific">Tanacetum coccineum</name>
    <dbReference type="NCBI Taxonomy" id="301880"/>
    <lineage>
        <taxon>Eukaryota</taxon>
        <taxon>Viridiplantae</taxon>
        <taxon>Streptophyta</taxon>
        <taxon>Embryophyta</taxon>
        <taxon>Tracheophyta</taxon>
        <taxon>Spermatophyta</taxon>
        <taxon>Magnoliopsida</taxon>
        <taxon>eudicotyledons</taxon>
        <taxon>Gunneridae</taxon>
        <taxon>Pentapetalae</taxon>
        <taxon>asterids</taxon>
        <taxon>campanulids</taxon>
        <taxon>Asterales</taxon>
        <taxon>Asteraceae</taxon>
        <taxon>Asteroideae</taxon>
        <taxon>Anthemideae</taxon>
        <taxon>Anthemidinae</taxon>
        <taxon>Tanacetum</taxon>
    </lineage>
</organism>
<reference evidence="2" key="1">
    <citation type="journal article" date="2022" name="Int. J. Mol. Sci.">
        <title>Draft Genome of Tanacetum Coccineum: Genomic Comparison of Closely Related Tanacetum-Family Plants.</title>
        <authorList>
            <person name="Yamashiro T."/>
            <person name="Shiraishi A."/>
            <person name="Nakayama K."/>
            <person name="Satake H."/>
        </authorList>
    </citation>
    <scope>NUCLEOTIDE SEQUENCE</scope>
</reference>
<comment type="caution">
    <text evidence="2">The sequence shown here is derived from an EMBL/GenBank/DDBJ whole genome shotgun (WGS) entry which is preliminary data.</text>
</comment>
<dbReference type="Proteomes" id="UP001151760">
    <property type="component" value="Unassembled WGS sequence"/>
</dbReference>
<proteinExistence type="predicted"/>
<dbReference type="EMBL" id="BQNB010019988">
    <property type="protein sequence ID" value="GJT91118.1"/>
    <property type="molecule type" value="Genomic_DNA"/>
</dbReference>
<protein>
    <submittedName>
        <fullName evidence="2">Uncharacterized protein</fullName>
    </submittedName>
</protein>
<sequence>MHLDYLRVTKEHVATLQELLEQARALKPLDKHIGYAFKFAARIQKLLVYVSASCPFTQSENEKWAPITSHRKNNKPYVDAARTKQIAETIIKEHAVKQNTRKTDNTMLPSIGRVSSTNASGSKPKSNTKNDRIPQPSNRSMKNKVEAHHRKFKSSANKINHVLDCNANVKNVALSKNFDTICLSCNECLFSANHDACVV</sequence>
<feature type="compositionally biased region" description="Polar residues" evidence="1">
    <location>
        <begin position="105"/>
        <end position="127"/>
    </location>
</feature>
<feature type="region of interest" description="Disordered" evidence="1">
    <location>
        <begin position="100"/>
        <end position="148"/>
    </location>
</feature>
<gene>
    <name evidence="2" type="ORF">Tco_1079963</name>
</gene>
<evidence type="ECO:0000256" key="1">
    <source>
        <dbReference type="SAM" id="MobiDB-lite"/>
    </source>
</evidence>
<keyword evidence="3" id="KW-1185">Reference proteome</keyword>
<name>A0ABQ5HVB3_9ASTR</name>
<reference evidence="2" key="2">
    <citation type="submission" date="2022-01" db="EMBL/GenBank/DDBJ databases">
        <authorList>
            <person name="Yamashiro T."/>
            <person name="Shiraishi A."/>
            <person name="Satake H."/>
            <person name="Nakayama K."/>
        </authorList>
    </citation>
    <scope>NUCLEOTIDE SEQUENCE</scope>
</reference>
<evidence type="ECO:0000313" key="2">
    <source>
        <dbReference type="EMBL" id="GJT91118.1"/>
    </source>
</evidence>
<evidence type="ECO:0000313" key="3">
    <source>
        <dbReference type="Proteomes" id="UP001151760"/>
    </source>
</evidence>